<proteinExistence type="predicted"/>
<evidence type="ECO:0000313" key="3">
    <source>
        <dbReference type="EMBL" id="EMY34358.1"/>
    </source>
</evidence>
<evidence type="ECO:0000259" key="2">
    <source>
        <dbReference type="Pfam" id="PF13354"/>
    </source>
</evidence>
<dbReference type="InterPro" id="IPR000871">
    <property type="entry name" value="Beta-lactam_class-A"/>
</dbReference>
<dbReference type="OrthoDB" id="5243140at2"/>
<dbReference type="Pfam" id="PF13354">
    <property type="entry name" value="Beta-lactamase2"/>
    <property type="match status" value="1"/>
</dbReference>
<dbReference type="InterPro" id="IPR045155">
    <property type="entry name" value="Beta-lactam_cat"/>
</dbReference>
<dbReference type="Gene3D" id="3.40.710.10">
    <property type="entry name" value="DD-peptidase/beta-lactamase superfamily"/>
    <property type="match status" value="1"/>
</dbReference>
<dbReference type="AlphaFoldDB" id="N1V7Z7"/>
<keyword evidence="1" id="KW-0732">Signal</keyword>
<evidence type="ECO:0000256" key="1">
    <source>
        <dbReference type="SAM" id="SignalP"/>
    </source>
</evidence>
<dbReference type="EMBL" id="ANPE02000119">
    <property type="protein sequence ID" value="EMY34358.1"/>
    <property type="molecule type" value="Genomic_DNA"/>
</dbReference>
<sequence length="295" mass="31320">MPRRTVRLAAGAMTAVAAAALTVSALSFADDGGSRDLLHALPEHGLALAGPAPAERTAPGGSGSREERFQAAMAEHAAVTGKTFSVAVRDGETGQTWTYERDRRYMEASIVKVSIVLTLIRQATEDGRGLTGEELELAGLMIRESDNEATNELYIRIGGEVGLEETYRLLGMAGTEAGAGWGASLTTAEDQLKVVDAVVYGAEWLDEEQRNYLLELMNSVEGSQYWGVPAGTDDAAVALKNGWLQDDQGRWNVNSIGHVSEGANEYSIAVLSNGSPAKDDGVDLVEDVAAIVHDL</sequence>
<keyword evidence="4" id="KW-1185">Reference proteome</keyword>
<reference evidence="3 4" key="1">
    <citation type="journal article" date="2013" name="Genome Announc.">
        <title>Draft Genome Sequence of Arthrobacter crystallopoietes Strain BAB-32, Revealing Genes for Bioremediation.</title>
        <authorList>
            <person name="Joshi M.N."/>
            <person name="Pandit A.S."/>
            <person name="Sharma A."/>
            <person name="Pandya R.V."/>
            <person name="Desai S.M."/>
            <person name="Saxena A.K."/>
            <person name="Bagatharia S.B."/>
        </authorList>
    </citation>
    <scope>NUCLEOTIDE SEQUENCE [LARGE SCALE GENOMIC DNA]</scope>
    <source>
        <strain evidence="3 4">BAB-32</strain>
    </source>
</reference>
<accession>N1V7Z7</accession>
<dbReference type="Proteomes" id="UP000010729">
    <property type="component" value="Unassembled WGS sequence"/>
</dbReference>
<dbReference type="GO" id="GO:0030655">
    <property type="term" value="P:beta-lactam antibiotic catabolic process"/>
    <property type="evidence" value="ECO:0007669"/>
    <property type="project" value="InterPro"/>
</dbReference>
<name>N1V7Z7_9MICC</name>
<evidence type="ECO:0000313" key="4">
    <source>
        <dbReference type="Proteomes" id="UP000010729"/>
    </source>
</evidence>
<dbReference type="SUPFAM" id="SSF56601">
    <property type="entry name" value="beta-lactamase/transpeptidase-like"/>
    <property type="match status" value="1"/>
</dbReference>
<feature type="chain" id="PRO_5004112596" description="Beta-lactamase class A catalytic domain-containing protein" evidence="1">
    <location>
        <begin position="30"/>
        <end position="295"/>
    </location>
</feature>
<organism evidence="3 4">
    <name type="scientific">Arthrobacter crystallopoietes BAB-32</name>
    <dbReference type="NCBI Taxonomy" id="1246476"/>
    <lineage>
        <taxon>Bacteria</taxon>
        <taxon>Bacillati</taxon>
        <taxon>Actinomycetota</taxon>
        <taxon>Actinomycetes</taxon>
        <taxon>Micrococcales</taxon>
        <taxon>Micrococcaceae</taxon>
        <taxon>Crystallibacter</taxon>
    </lineage>
</organism>
<feature type="signal peptide" evidence="1">
    <location>
        <begin position="1"/>
        <end position="29"/>
    </location>
</feature>
<gene>
    <name evidence="3" type="ORF">D477_010052</name>
</gene>
<dbReference type="GO" id="GO:0046677">
    <property type="term" value="P:response to antibiotic"/>
    <property type="evidence" value="ECO:0007669"/>
    <property type="project" value="InterPro"/>
</dbReference>
<dbReference type="PANTHER" id="PTHR35333">
    <property type="entry name" value="BETA-LACTAMASE"/>
    <property type="match status" value="1"/>
</dbReference>
<feature type="domain" description="Beta-lactamase class A catalytic" evidence="2">
    <location>
        <begin position="136"/>
        <end position="270"/>
    </location>
</feature>
<dbReference type="RefSeq" id="WP_005268852.1">
    <property type="nucleotide sequence ID" value="NZ_ANPE02000119.1"/>
</dbReference>
<dbReference type="InterPro" id="IPR012338">
    <property type="entry name" value="Beta-lactam/transpept-like"/>
</dbReference>
<dbReference type="GO" id="GO:0008800">
    <property type="term" value="F:beta-lactamase activity"/>
    <property type="evidence" value="ECO:0007669"/>
    <property type="project" value="InterPro"/>
</dbReference>
<protein>
    <recommendedName>
        <fullName evidence="2">Beta-lactamase class A catalytic domain-containing protein</fullName>
    </recommendedName>
</protein>
<comment type="caution">
    <text evidence="3">The sequence shown here is derived from an EMBL/GenBank/DDBJ whole genome shotgun (WGS) entry which is preliminary data.</text>
</comment>
<dbReference type="PANTHER" id="PTHR35333:SF3">
    <property type="entry name" value="BETA-LACTAMASE-TYPE TRANSPEPTIDASE FOLD CONTAINING PROTEIN"/>
    <property type="match status" value="1"/>
</dbReference>